<dbReference type="PANTHER" id="PTHR47003">
    <property type="entry name" value="OS01G0970900 PROTEIN"/>
    <property type="match status" value="1"/>
</dbReference>
<dbReference type="Gene3D" id="1.25.40.10">
    <property type="entry name" value="Tetratricopeptide repeat domain"/>
    <property type="match status" value="1"/>
</dbReference>
<dbReference type="GO" id="GO:0008380">
    <property type="term" value="P:RNA splicing"/>
    <property type="evidence" value="ECO:0007669"/>
    <property type="project" value="InterPro"/>
</dbReference>
<evidence type="ECO:0000313" key="2">
    <source>
        <dbReference type="Proteomes" id="UP001237642"/>
    </source>
</evidence>
<dbReference type="EMBL" id="JAUIZM010000009">
    <property type="protein sequence ID" value="KAK1367396.1"/>
    <property type="molecule type" value="Genomic_DNA"/>
</dbReference>
<dbReference type="InterPro" id="IPR044578">
    <property type="entry name" value="BIR6-like"/>
</dbReference>
<accession>A0AAD8MB42</accession>
<dbReference type="InterPro" id="IPR011990">
    <property type="entry name" value="TPR-like_helical_dom_sf"/>
</dbReference>
<keyword evidence="2" id="KW-1185">Reference proteome</keyword>
<dbReference type="AlphaFoldDB" id="A0AAD8MB42"/>
<dbReference type="Proteomes" id="UP001237642">
    <property type="component" value="Unassembled WGS sequence"/>
</dbReference>
<dbReference type="PANTHER" id="PTHR47003:SF2">
    <property type="entry name" value="OS01G0970900 PROTEIN"/>
    <property type="match status" value="1"/>
</dbReference>
<comment type="caution">
    <text evidence="1">The sequence shown here is derived from an EMBL/GenBank/DDBJ whole genome shotgun (WGS) entry which is preliminary data.</text>
</comment>
<gene>
    <name evidence="1" type="ORF">POM88_042957</name>
</gene>
<evidence type="ECO:0000313" key="1">
    <source>
        <dbReference type="EMBL" id="KAK1367396.1"/>
    </source>
</evidence>
<reference evidence="1" key="2">
    <citation type="submission" date="2023-05" db="EMBL/GenBank/DDBJ databases">
        <authorList>
            <person name="Schelkunov M.I."/>
        </authorList>
    </citation>
    <scope>NUCLEOTIDE SEQUENCE</scope>
    <source>
        <strain evidence="1">Hsosn_3</strain>
        <tissue evidence="1">Leaf</tissue>
    </source>
</reference>
<evidence type="ECO:0008006" key="3">
    <source>
        <dbReference type="Google" id="ProtNLM"/>
    </source>
</evidence>
<sequence>MSKSLLSRIKPRHITKLKPSLNYPSSTNINRIANQVCDILRTRHIRWEQTLETKLSEHEVVPSDIAHLVFDKIQDSKLGLKYFYWVNDRPYGCSLDGFAYSSLLKLLAKFRVFSEIESLLESLNSGERLVSREAVDDVIRAYSYSSLVDKAFEFYTFAVEKCGVVPSVKKESQLDSEEKIHTMPSFSPSSTYLSLCYSHLLH</sequence>
<name>A0AAD8MB42_9APIA</name>
<proteinExistence type="predicted"/>
<reference evidence="1" key="1">
    <citation type="submission" date="2023-02" db="EMBL/GenBank/DDBJ databases">
        <title>Genome of toxic invasive species Heracleum sosnowskyi carries increased number of genes despite the absence of recent whole-genome duplications.</title>
        <authorList>
            <person name="Schelkunov M."/>
            <person name="Shtratnikova V."/>
            <person name="Makarenko M."/>
            <person name="Klepikova A."/>
            <person name="Omelchenko D."/>
            <person name="Novikova G."/>
            <person name="Obukhova E."/>
            <person name="Bogdanov V."/>
            <person name="Penin A."/>
            <person name="Logacheva M."/>
        </authorList>
    </citation>
    <scope>NUCLEOTIDE SEQUENCE</scope>
    <source>
        <strain evidence="1">Hsosn_3</strain>
        <tissue evidence="1">Leaf</tissue>
    </source>
</reference>
<protein>
    <recommendedName>
        <fullName evidence="3">Pentatricopeptide repeat-containing protein</fullName>
    </recommendedName>
</protein>
<organism evidence="1 2">
    <name type="scientific">Heracleum sosnowskyi</name>
    <dbReference type="NCBI Taxonomy" id="360622"/>
    <lineage>
        <taxon>Eukaryota</taxon>
        <taxon>Viridiplantae</taxon>
        <taxon>Streptophyta</taxon>
        <taxon>Embryophyta</taxon>
        <taxon>Tracheophyta</taxon>
        <taxon>Spermatophyta</taxon>
        <taxon>Magnoliopsida</taxon>
        <taxon>eudicotyledons</taxon>
        <taxon>Gunneridae</taxon>
        <taxon>Pentapetalae</taxon>
        <taxon>asterids</taxon>
        <taxon>campanulids</taxon>
        <taxon>Apiales</taxon>
        <taxon>Apiaceae</taxon>
        <taxon>Apioideae</taxon>
        <taxon>apioid superclade</taxon>
        <taxon>Tordylieae</taxon>
        <taxon>Tordyliinae</taxon>
        <taxon>Heracleum</taxon>
    </lineage>
</organism>